<dbReference type="KEGG" id="rah:Rahaq_0966"/>
<proteinExistence type="predicted"/>
<dbReference type="OrthoDB" id="8595941at2"/>
<dbReference type="SUPFAM" id="SSF101125">
    <property type="entry name" value="Colicin D immunity protein"/>
    <property type="match status" value="1"/>
</dbReference>
<dbReference type="GO" id="GO:0030153">
    <property type="term" value="P:bacteriocin immunity"/>
    <property type="evidence" value="ECO:0007669"/>
    <property type="project" value="InterPro"/>
</dbReference>
<evidence type="ECO:0000313" key="5">
    <source>
        <dbReference type="Proteomes" id="UP001598201"/>
    </source>
</evidence>
<reference evidence="2 4" key="2">
    <citation type="journal article" date="2012" name="J. Bacteriol.">
        <title>Complete Genome Sequence of Rahnella sp. Strain Y9602, a Gammaproteobacterium Isolate from Metal- and Radionuclide-Contaminated Soil.</title>
        <authorList>
            <person name="Martinez R.J."/>
            <person name="Bruce D."/>
            <person name="Detter C."/>
            <person name="Goodwin L.A."/>
            <person name="Han J."/>
            <person name="Han C.S."/>
            <person name="Held B."/>
            <person name="Land M.L."/>
            <person name="Mikhailova N."/>
            <person name="Nolan M."/>
            <person name="Pennacchio L."/>
            <person name="Pitluck S."/>
            <person name="Tapia R."/>
            <person name="Woyke T."/>
            <person name="Sobecky P.A."/>
        </authorList>
    </citation>
    <scope>NUCLEOTIDE SEQUENCE [LARGE SCALE GENOMIC DNA]</scope>
    <source>
        <strain evidence="2 4">Y9602</strain>
    </source>
</reference>
<dbReference type="Proteomes" id="UP000007257">
    <property type="component" value="Chromosome"/>
</dbReference>
<dbReference type="HOGENOM" id="CLU_188334_0_0_6"/>
<dbReference type="eggNOG" id="ENOG5033MXP">
    <property type="taxonomic scope" value="Bacteria"/>
</dbReference>
<dbReference type="EMBL" id="CP002505">
    <property type="protein sequence ID" value="ADW72591.1"/>
    <property type="molecule type" value="Genomic_DNA"/>
</dbReference>
<dbReference type="GO" id="GO:0015643">
    <property type="term" value="F:toxic substance binding"/>
    <property type="evidence" value="ECO:0007669"/>
    <property type="project" value="InterPro"/>
</dbReference>
<dbReference type="EMBL" id="JBHUCJ010000039">
    <property type="protein sequence ID" value="MFD3224983.1"/>
    <property type="molecule type" value="Genomic_DNA"/>
</dbReference>
<gene>
    <name evidence="2" type="ordered locus">Rahaq_0966</name>
    <name evidence="3" type="ORF">ACFPK4_15700</name>
</gene>
<dbReference type="Gene3D" id="1.20.120.650">
    <property type="entry name" value="Colicin D"/>
    <property type="match status" value="1"/>
</dbReference>
<feature type="domain" description="Colicin D immunity protein" evidence="1">
    <location>
        <begin position="1"/>
        <end position="85"/>
    </location>
</feature>
<accession>A0A0H3F5V5</accession>
<sequence length="87" mass="10039">MSQKLLTFARSFINGEISAEDFADPYQMLWKAEGENGDSLKDNYQDSEKCSTIFCLADQFNPDNDRDKYEFDADELKARVRAVLDNE</sequence>
<dbReference type="InterPro" id="IPR036471">
    <property type="entry name" value="Colicin_D_sf"/>
</dbReference>
<keyword evidence="5" id="KW-1185">Reference proteome</keyword>
<reference evidence="3 5" key="3">
    <citation type="submission" date="2024-09" db="EMBL/GenBank/DDBJ databases">
        <title>Genomes of Rahnella.</title>
        <authorList>
            <person name="Mnguni F.C."/>
            <person name="Shin G.Y."/>
            <person name="Coutinho T."/>
        </authorList>
    </citation>
    <scope>NUCLEOTIDE SEQUENCE [LARGE SCALE GENOMIC DNA]</scope>
    <source>
        <strain evidence="3 5">20WA0057</strain>
    </source>
</reference>
<reference evidence="4" key="1">
    <citation type="submission" date="2011-01" db="EMBL/GenBank/DDBJ databases">
        <title>Complete sequence of chromosome of Rahnella sp. Y9602.</title>
        <authorList>
            <consortium name="US DOE Joint Genome Institute"/>
            <person name="Lucas S."/>
            <person name="Copeland A."/>
            <person name="Lapidus A."/>
            <person name="Cheng J.-F."/>
            <person name="Goodwin L."/>
            <person name="Pitluck S."/>
            <person name="Lu M."/>
            <person name="Detter J.C."/>
            <person name="Han C."/>
            <person name="Tapia R."/>
            <person name="Land M."/>
            <person name="Hauser L."/>
            <person name="Kyrpides N."/>
            <person name="Ivanova N."/>
            <person name="Ovchinnikova G."/>
            <person name="Pagani I."/>
            <person name="Sobecky P.A."/>
            <person name="Martinez R.J."/>
            <person name="Woyke T."/>
        </authorList>
    </citation>
    <scope>NUCLEOTIDE SEQUENCE [LARGE SCALE GENOMIC DNA]</scope>
    <source>
        <strain evidence="4">Y9602</strain>
    </source>
</reference>
<organism evidence="2 4">
    <name type="scientific">Rahnella sp. (strain Y9602)</name>
    <dbReference type="NCBI Taxonomy" id="2703885"/>
    <lineage>
        <taxon>Bacteria</taxon>
        <taxon>Pseudomonadati</taxon>
        <taxon>Pseudomonadota</taxon>
        <taxon>Gammaproteobacteria</taxon>
        <taxon>Enterobacterales</taxon>
        <taxon>Yersiniaceae</taxon>
        <taxon>Rahnella</taxon>
    </lineage>
</organism>
<evidence type="ECO:0000313" key="2">
    <source>
        <dbReference type="EMBL" id="ADW72591.1"/>
    </source>
</evidence>
<dbReference type="AlphaFoldDB" id="A0A0H3F5V5"/>
<evidence type="ECO:0000313" key="3">
    <source>
        <dbReference type="EMBL" id="MFD3224983.1"/>
    </source>
</evidence>
<dbReference type="RefSeq" id="WP_013574296.1">
    <property type="nucleotide sequence ID" value="NC_015061.1"/>
</dbReference>
<name>A0A0H3F5V5_RAHSY</name>
<protein>
    <submittedName>
        <fullName evidence="2">Colicin D</fullName>
    </submittedName>
    <submittedName>
        <fullName evidence="3">Colicin immunity domain-containing protein</fullName>
    </submittedName>
</protein>
<dbReference type="InterPro" id="IPR015287">
    <property type="entry name" value="Colicin_D_immunity_dom"/>
</dbReference>
<dbReference type="Pfam" id="PF09204">
    <property type="entry name" value="Colicin_immun"/>
    <property type="match status" value="1"/>
</dbReference>
<evidence type="ECO:0000259" key="1">
    <source>
        <dbReference type="Pfam" id="PF09204"/>
    </source>
</evidence>
<evidence type="ECO:0000313" key="4">
    <source>
        <dbReference type="Proteomes" id="UP000007257"/>
    </source>
</evidence>
<dbReference type="Proteomes" id="UP001598201">
    <property type="component" value="Unassembled WGS sequence"/>
</dbReference>